<reference evidence="3" key="1">
    <citation type="submission" date="2016-11" db="EMBL/GenBank/DDBJ databases">
        <authorList>
            <person name="Varghese N."/>
            <person name="Submissions S."/>
        </authorList>
    </citation>
    <scope>NUCLEOTIDE SEQUENCE [LARGE SCALE GENOMIC DNA]</scope>
    <source>
        <strain evidence="3">UWOS</strain>
    </source>
</reference>
<accession>A0A1M6R6K2</accession>
<protein>
    <submittedName>
        <fullName evidence="2">Branched-chain amino acid transport protein</fullName>
    </submittedName>
</protein>
<keyword evidence="3" id="KW-1185">Reference proteome</keyword>
<feature type="transmembrane region" description="Helical" evidence="1">
    <location>
        <begin position="40"/>
        <end position="61"/>
    </location>
</feature>
<proteinExistence type="predicted"/>
<dbReference type="EMBL" id="FRAW01000003">
    <property type="protein sequence ID" value="SHK27957.1"/>
    <property type="molecule type" value="Genomic_DNA"/>
</dbReference>
<evidence type="ECO:0000313" key="2">
    <source>
        <dbReference type="EMBL" id="SHK27957.1"/>
    </source>
</evidence>
<dbReference type="Proteomes" id="UP000184275">
    <property type="component" value="Unassembled WGS sequence"/>
</dbReference>
<feature type="transmembrane region" description="Helical" evidence="1">
    <location>
        <begin position="6"/>
        <end position="28"/>
    </location>
</feature>
<dbReference type="Pfam" id="PF05437">
    <property type="entry name" value="AzlD"/>
    <property type="match status" value="1"/>
</dbReference>
<evidence type="ECO:0000256" key="1">
    <source>
        <dbReference type="SAM" id="Phobius"/>
    </source>
</evidence>
<keyword evidence="1" id="KW-0812">Transmembrane</keyword>
<dbReference type="RefSeq" id="WP_073302469.1">
    <property type="nucleotide sequence ID" value="NZ_FRAW01000003.1"/>
</dbReference>
<organism evidence="2 3">
    <name type="scientific">Fibrobacter intestinalis</name>
    <dbReference type="NCBI Taxonomy" id="28122"/>
    <lineage>
        <taxon>Bacteria</taxon>
        <taxon>Pseudomonadati</taxon>
        <taxon>Fibrobacterota</taxon>
        <taxon>Fibrobacteria</taxon>
        <taxon>Fibrobacterales</taxon>
        <taxon>Fibrobacteraceae</taxon>
        <taxon>Fibrobacter</taxon>
    </lineage>
</organism>
<dbReference type="AlphaFoldDB" id="A0A1M6R6K2"/>
<dbReference type="InterPro" id="IPR008407">
    <property type="entry name" value="Brnchd-chn_aa_trnsp_AzlD"/>
</dbReference>
<sequence length="109" mass="12253">MNWRDFFLYLLTMAGVTYLLRTIPFILLRKQLKSEFWNSFLSYIPFTVLAAMTVPAMFYATDNRLSGIAAFFAAAAAAILGRGLVIVACAATAAVLFMDGWRYFMRGKT</sequence>
<keyword evidence="1" id="KW-1133">Transmembrane helix</keyword>
<evidence type="ECO:0000313" key="3">
    <source>
        <dbReference type="Proteomes" id="UP000184275"/>
    </source>
</evidence>
<keyword evidence="1" id="KW-0472">Membrane</keyword>
<feature type="transmembrane region" description="Helical" evidence="1">
    <location>
        <begin position="67"/>
        <end position="98"/>
    </location>
</feature>
<gene>
    <name evidence="2" type="ORF">SAMN05720469_103124</name>
</gene>
<name>A0A1M6R6K2_9BACT</name>